<dbReference type="GO" id="GO:0005886">
    <property type="term" value="C:plasma membrane"/>
    <property type="evidence" value="ECO:0007669"/>
    <property type="project" value="UniProtKB-SubCell"/>
</dbReference>
<keyword evidence="1" id="KW-1133">Transmembrane helix</keyword>
<reference evidence="2 3" key="1">
    <citation type="submission" date="2014-01" db="EMBL/GenBank/DDBJ databases">
        <authorList>
            <consortium name="DOE Joint Genome Institute"/>
            <person name="Anderson I."/>
            <person name="Huntemann M."/>
            <person name="Han J."/>
            <person name="Chen A."/>
            <person name="Kyrpides N."/>
            <person name="Mavromatis K."/>
            <person name="Markowitz V."/>
            <person name="Palaniappan K."/>
            <person name="Ivanova N."/>
            <person name="Schaumberg A."/>
            <person name="Pati A."/>
            <person name="Liolios K."/>
            <person name="Nordberg H.P."/>
            <person name="Cantor M.N."/>
            <person name="Hua S.X."/>
            <person name="Woyke T."/>
        </authorList>
    </citation>
    <scope>NUCLEOTIDE SEQUENCE [LARGE SCALE GENOMIC DNA]</scope>
    <source>
        <strain evidence="2 3">XH-48</strain>
    </source>
</reference>
<dbReference type="Pfam" id="PF12679">
    <property type="entry name" value="ABC2_membrane_2"/>
    <property type="match status" value="1"/>
</dbReference>
<feature type="transmembrane region" description="Helical" evidence="1">
    <location>
        <begin position="154"/>
        <end position="175"/>
    </location>
</feature>
<evidence type="ECO:0000313" key="2">
    <source>
        <dbReference type="EMBL" id="AHG01009.1"/>
    </source>
</evidence>
<evidence type="ECO:0000256" key="1">
    <source>
        <dbReference type="SAM" id="Phobius"/>
    </source>
</evidence>
<dbReference type="STRING" id="797299.HALLA_12965"/>
<dbReference type="HOGENOM" id="CLU_873211_0_0_2"/>
<keyword evidence="1" id="KW-0812">Transmembrane</keyword>
<keyword evidence="3" id="KW-1185">Reference proteome</keyword>
<evidence type="ECO:0008006" key="4">
    <source>
        <dbReference type="Google" id="ProtNLM"/>
    </source>
</evidence>
<feature type="transmembrane region" description="Helical" evidence="1">
    <location>
        <begin position="122"/>
        <end position="148"/>
    </location>
</feature>
<sequence length="311" mass="34823">MFVIHHMKDHRLDRMYSKTRLALVKKQFSTYITKYRYWLFPVVLFGLAVASSTELAFSYVEAKQNLGSRYPIVAFQWFLSIIGGFTAIFAGYASVTADRNTGRLPLILKLPYSRNEYLLQKFLGHASALSALLLLVLSCGFLVCSFVLGPPPILAALAFIAVSVLYILVWLSLAMTVSMLVKTGRRAVAVLIPVFIGTGMLWRMTFTSILTPIFGEIPQTISLLITRLVPFRAYLVATNWLTGLPNSHSYGTSVGQDLNAEFVSYSTIVPLELSNGVPWYLNEWLTIPILLFWLVVPPLVATRRFNAVDLV</sequence>
<feature type="transmembrane region" description="Helical" evidence="1">
    <location>
        <begin position="279"/>
        <end position="296"/>
    </location>
</feature>
<protein>
    <recommendedName>
        <fullName evidence="4">ABC-2 type transporter domain-containing protein</fullName>
    </recommendedName>
</protein>
<evidence type="ECO:0000313" key="3">
    <source>
        <dbReference type="Proteomes" id="UP000019024"/>
    </source>
</evidence>
<gene>
    <name evidence="2" type="ORF">HALLA_12965</name>
</gene>
<dbReference type="EMBL" id="CP007055">
    <property type="protein sequence ID" value="AHG01009.1"/>
    <property type="molecule type" value="Genomic_DNA"/>
</dbReference>
<feature type="transmembrane region" description="Helical" evidence="1">
    <location>
        <begin position="74"/>
        <end position="95"/>
    </location>
</feature>
<name>W0JQX9_9EURY</name>
<accession>W0JQX9</accession>
<dbReference type="eggNOG" id="arCOG02438">
    <property type="taxonomic scope" value="Archaea"/>
</dbReference>
<keyword evidence="1" id="KW-0472">Membrane</keyword>
<dbReference type="PANTHER" id="PTHR43471:SF1">
    <property type="entry name" value="ABC TRANSPORTER PERMEASE PROTEIN NOSY-RELATED"/>
    <property type="match status" value="1"/>
</dbReference>
<dbReference type="GO" id="GO:0140359">
    <property type="term" value="F:ABC-type transporter activity"/>
    <property type="evidence" value="ECO:0007669"/>
    <property type="project" value="InterPro"/>
</dbReference>
<dbReference type="Proteomes" id="UP000019024">
    <property type="component" value="Chromosome"/>
</dbReference>
<feature type="transmembrane region" description="Helical" evidence="1">
    <location>
        <begin position="187"/>
        <end position="205"/>
    </location>
</feature>
<dbReference type="PANTHER" id="PTHR43471">
    <property type="entry name" value="ABC TRANSPORTER PERMEASE"/>
    <property type="match status" value="1"/>
</dbReference>
<organism evidence="2 3">
    <name type="scientific">Halostagnicola larsenii XH-48</name>
    <dbReference type="NCBI Taxonomy" id="797299"/>
    <lineage>
        <taxon>Archaea</taxon>
        <taxon>Methanobacteriati</taxon>
        <taxon>Methanobacteriota</taxon>
        <taxon>Stenosarchaea group</taxon>
        <taxon>Halobacteria</taxon>
        <taxon>Halobacteriales</taxon>
        <taxon>Natrialbaceae</taxon>
        <taxon>Halostagnicola</taxon>
    </lineage>
</organism>
<dbReference type="AlphaFoldDB" id="W0JQX9"/>
<dbReference type="KEGG" id="hlr:HALLA_12965"/>
<proteinExistence type="predicted"/>